<protein>
    <submittedName>
        <fullName evidence="2">Uncharacterized protein</fullName>
    </submittedName>
</protein>
<comment type="caution">
    <text evidence="2">The sequence shown here is derived from an EMBL/GenBank/DDBJ whole genome shotgun (WGS) entry which is preliminary data.</text>
</comment>
<organism evidence="2 3">
    <name type="scientific">Triparma retinervis</name>
    <dbReference type="NCBI Taxonomy" id="2557542"/>
    <lineage>
        <taxon>Eukaryota</taxon>
        <taxon>Sar</taxon>
        <taxon>Stramenopiles</taxon>
        <taxon>Ochrophyta</taxon>
        <taxon>Bolidophyceae</taxon>
        <taxon>Parmales</taxon>
        <taxon>Triparmaceae</taxon>
        <taxon>Triparma</taxon>
    </lineage>
</organism>
<dbReference type="GO" id="GO:0005634">
    <property type="term" value="C:nucleus"/>
    <property type="evidence" value="ECO:0007669"/>
    <property type="project" value="TreeGrafter"/>
</dbReference>
<dbReference type="OrthoDB" id="49520at2759"/>
<feature type="region of interest" description="Disordered" evidence="1">
    <location>
        <begin position="207"/>
        <end position="282"/>
    </location>
</feature>
<feature type="non-terminal residue" evidence="2">
    <location>
        <position position="354"/>
    </location>
</feature>
<dbReference type="Proteomes" id="UP001165082">
    <property type="component" value="Unassembled WGS sequence"/>
</dbReference>
<dbReference type="AlphaFoldDB" id="A0A9W7A515"/>
<dbReference type="PANTHER" id="PTHR13275:SF4">
    <property type="entry name" value="VACUOLAR PROTEIN SORTING-ASSOCIATED PROTEIN 72 HOMOLOG"/>
    <property type="match status" value="1"/>
</dbReference>
<evidence type="ECO:0000313" key="2">
    <source>
        <dbReference type="EMBL" id="GMH63581.1"/>
    </source>
</evidence>
<feature type="compositionally biased region" description="Acidic residues" evidence="1">
    <location>
        <begin position="76"/>
        <end position="87"/>
    </location>
</feature>
<evidence type="ECO:0000256" key="1">
    <source>
        <dbReference type="SAM" id="MobiDB-lite"/>
    </source>
</evidence>
<keyword evidence="3" id="KW-1185">Reference proteome</keyword>
<feature type="compositionally biased region" description="Acidic residues" evidence="1">
    <location>
        <begin position="97"/>
        <end position="116"/>
    </location>
</feature>
<evidence type="ECO:0000313" key="3">
    <source>
        <dbReference type="Proteomes" id="UP001165082"/>
    </source>
</evidence>
<proteinExistence type="predicted"/>
<dbReference type="EMBL" id="BRXZ01003870">
    <property type="protein sequence ID" value="GMH63581.1"/>
    <property type="molecule type" value="Genomic_DNA"/>
</dbReference>
<reference evidence="2" key="1">
    <citation type="submission" date="2022-07" db="EMBL/GenBank/DDBJ databases">
        <title>Genome analysis of Parmales, a sister group of diatoms, reveals the evolutionary specialization of diatoms from phago-mixotrophs to photoautotrophs.</title>
        <authorList>
            <person name="Ban H."/>
            <person name="Sato S."/>
            <person name="Yoshikawa S."/>
            <person name="Kazumasa Y."/>
            <person name="Nakamura Y."/>
            <person name="Ichinomiya M."/>
            <person name="Saitoh K."/>
            <person name="Sato N."/>
            <person name="Blanc-Mathieu R."/>
            <person name="Endo H."/>
            <person name="Kuwata A."/>
            <person name="Ogata H."/>
        </authorList>
    </citation>
    <scope>NUCLEOTIDE SEQUENCE</scope>
</reference>
<feature type="region of interest" description="Disordered" evidence="1">
    <location>
        <begin position="52"/>
        <end position="156"/>
    </location>
</feature>
<name>A0A9W7A515_9STRA</name>
<gene>
    <name evidence="2" type="ORF">TrRE_jg1100</name>
</gene>
<feature type="compositionally biased region" description="Low complexity" evidence="1">
    <location>
        <begin position="234"/>
        <end position="250"/>
    </location>
</feature>
<dbReference type="PANTHER" id="PTHR13275">
    <property type="entry name" value="YL-1 PROTEIN TRANSCRIPTION FACTOR-LIKE 1"/>
    <property type="match status" value="1"/>
</dbReference>
<accession>A0A9W7A515</accession>
<sequence>MDIDEAEISSGSDSDASSLASYVEPIANSVTLKRAKRTNAGANLKTEIARYKGEEKRDNKDGDDEEFWNQDFFKSDDEEFSEGDLSDEDKVDKYDSDFNDSEASEEDGSDEVEEEEGGGKRKNIYQDPSGTKKRKKYKAAPMIGKRLPPSKTAGTGINRGLTLGSAASSLGVLSASELLARKEAKEAAHTLYCESQGITAGELLRREESAKNLTKPKHAFVSDMRTRKKDSRSRSQGLSSPSLASSPSRSSGRDGGAVPGQRSASKSSPPRPRPAKRVRSRITQESLLSECVLVTEPLNKKWLMGRRRMTDANEKVITKAKRDDLTNVKQRFTSKGKIGVGGQGMFNCITFPKV</sequence>